<gene>
    <name evidence="6" type="ORF">AARE701A_LOCUS5439</name>
</gene>
<dbReference type="SMART" id="SM00015">
    <property type="entry name" value="IQ"/>
    <property type="match status" value="2"/>
</dbReference>
<dbReference type="InterPro" id="IPR025064">
    <property type="entry name" value="DUF4005"/>
</dbReference>
<name>A0A8S1ZQ51_ARAAE</name>
<feature type="compositionally biased region" description="Basic and acidic residues" evidence="4">
    <location>
        <begin position="385"/>
        <end position="407"/>
    </location>
</feature>
<accession>A0A8S1ZQ51</accession>
<feature type="compositionally biased region" description="Polar residues" evidence="4">
    <location>
        <begin position="418"/>
        <end position="428"/>
    </location>
</feature>
<dbReference type="EMBL" id="LR999452">
    <property type="protein sequence ID" value="CAE5964140.1"/>
    <property type="molecule type" value="Genomic_DNA"/>
</dbReference>
<feature type="compositionally biased region" description="Polar residues" evidence="4">
    <location>
        <begin position="565"/>
        <end position="575"/>
    </location>
</feature>
<reference evidence="6" key="1">
    <citation type="submission" date="2021-01" db="EMBL/GenBank/DDBJ databases">
        <authorList>
            <person name="Bezrukov I."/>
        </authorList>
    </citation>
    <scope>NUCLEOTIDE SEQUENCE</scope>
</reference>
<dbReference type="Proteomes" id="UP000682877">
    <property type="component" value="Chromosome 2"/>
</dbReference>
<sequence>MGKSTKWLKNVLLGKKTSKSSGSKGKERVVSGNEVLVTSKVEESDVVSDLPSFAVAETNTVDRSTGTLETQNVEPEEVSDDEIELPEGKPIDSQNVAPVQDNSLSDAERIQREIAATSVQAAFRGYLARRAFWALKGIIRLQALIRGHLVRRQAVATLFSVMGIVRLQAFARGREIRKSDIGVQVPLLSGNNKLANPTDAYLGIKKLTANAFALKLLASSPKVIPVHAYDTSDPNSNLIWLENWSASCFWKPVPQPKKTISRKPQNKLLVEAESAKPKKSVRKVPAANFESSSVQTSFEFEKPKRSFRKVSSQSIEPPAVEDPQIELEKVKRSLRKVHNPVVESSIQPQRSPRKEVVKPKLGIEKTTETSYPLVHETAEEPVNVCDEKKKQEMPEQPEELHILDMEVHTPGPLETNEALDSSLVNQIDSNEKAMVEEEPSMEKDTKEEKTPKPNNKENSAGKENQKSRKKGSAISKTEREESNGHHQTSPSIPSYMQATKSAKAKLRMQGSPKSAEPDGTEKTSAPRRHSLPSPGNGRITSQSPRTTRLANSGDKTRNKKEKPLLSSQEGNAKTTPTERKR</sequence>
<protein>
    <recommendedName>
        <fullName evidence="5">DUF4005 domain-containing protein</fullName>
    </recommendedName>
</protein>
<feature type="compositionally biased region" description="Acidic residues" evidence="4">
    <location>
        <begin position="74"/>
        <end position="85"/>
    </location>
</feature>
<evidence type="ECO:0000256" key="3">
    <source>
        <dbReference type="ARBA" id="ARBA00024378"/>
    </source>
</evidence>
<feature type="domain" description="DUF4005" evidence="5">
    <location>
        <begin position="464"/>
        <end position="557"/>
    </location>
</feature>
<dbReference type="CDD" id="cd23767">
    <property type="entry name" value="IQCD"/>
    <property type="match status" value="1"/>
</dbReference>
<dbReference type="PANTHER" id="PTHR32295">
    <property type="entry name" value="IQ-DOMAIN 5-RELATED"/>
    <property type="match status" value="1"/>
</dbReference>
<evidence type="ECO:0000259" key="5">
    <source>
        <dbReference type="Pfam" id="PF13178"/>
    </source>
</evidence>
<dbReference type="Pfam" id="PF13178">
    <property type="entry name" value="DUF4005"/>
    <property type="match status" value="1"/>
</dbReference>
<feature type="compositionally biased region" description="Polar residues" evidence="4">
    <location>
        <begin position="485"/>
        <end position="500"/>
    </location>
</feature>
<evidence type="ECO:0000256" key="4">
    <source>
        <dbReference type="SAM" id="MobiDB-lite"/>
    </source>
</evidence>
<dbReference type="GO" id="GO:0005516">
    <property type="term" value="F:calmodulin binding"/>
    <property type="evidence" value="ECO:0007669"/>
    <property type="project" value="UniProtKB-KW"/>
</dbReference>
<feature type="region of interest" description="Disordered" evidence="4">
    <location>
        <begin position="58"/>
        <end position="97"/>
    </location>
</feature>
<dbReference type="PANTHER" id="PTHR32295:SF281">
    <property type="entry name" value="PROTEIN IQ-DOMAIN 31"/>
    <property type="match status" value="1"/>
</dbReference>
<feature type="compositionally biased region" description="Polar residues" evidence="4">
    <location>
        <begin position="538"/>
        <end position="550"/>
    </location>
</feature>
<feature type="region of interest" description="Disordered" evidence="4">
    <location>
        <begin position="372"/>
        <end position="581"/>
    </location>
</feature>
<evidence type="ECO:0000313" key="7">
    <source>
        <dbReference type="Proteomes" id="UP000682877"/>
    </source>
</evidence>
<comment type="subunit">
    <text evidence="3">Binds to multiple calmodulin (CaM) in the presence of Ca(2+) and CaM-like proteins.</text>
</comment>
<keyword evidence="1" id="KW-0112">Calmodulin-binding</keyword>
<feature type="compositionally biased region" description="Polar residues" evidence="4">
    <location>
        <begin position="58"/>
        <end position="73"/>
    </location>
</feature>
<dbReference type="InterPro" id="IPR000048">
    <property type="entry name" value="IQ_motif_EF-hand-BS"/>
</dbReference>
<evidence type="ECO:0000313" key="6">
    <source>
        <dbReference type="EMBL" id="CAE5964140.1"/>
    </source>
</evidence>
<dbReference type="Pfam" id="PF00612">
    <property type="entry name" value="IQ"/>
    <property type="match status" value="2"/>
</dbReference>
<evidence type="ECO:0000256" key="1">
    <source>
        <dbReference type="ARBA" id="ARBA00022860"/>
    </source>
</evidence>
<dbReference type="Gene3D" id="1.20.5.190">
    <property type="match status" value="1"/>
</dbReference>
<dbReference type="AlphaFoldDB" id="A0A8S1ZQ51"/>
<feature type="compositionally biased region" description="Basic and acidic residues" evidence="4">
    <location>
        <begin position="429"/>
        <end position="466"/>
    </location>
</feature>
<evidence type="ECO:0000256" key="2">
    <source>
        <dbReference type="ARBA" id="ARBA00024341"/>
    </source>
</evidence>
<proteinExistence type="inferred from homology"/>
<comment type="similarity">
    <text evidence="2">Belongs to the IQD family.</text>
</comment>
<keyword evidence="7" id="KW-1185">Reference proteome</keyword>
<dbReference type="PROSITE" id="PS50096">
    <property type="entry name" value="IQ"/>
    <property type="match status" value="2"/>
</dbReference>
<feature type="region of interest" description="Disordered" evidence="4">
    <location>
        <begin position="1"/>
        <end position="29"/>
    </location>
</feature>
<organism evidence="6 7">
    <name type="scientific">Arabidopsis arenosa</name>
    <name type="common">Sand rock-cress</name>
    <name type="synonym">Cardaminopsis arenosa</name>
    <dbReference type="NCBI Taxonomy" id="38785"/>
    <lineage>
        <taxon>Eukaryota</taxon>
        <taxon>Viridiplantae</taxon>
        <taxon>Streptophyta</taxon>
        <taxon>Embryophyta</taxon>
        <taxon>Tracheophyta</taxon>
        <taxon>Spermatophyta</taxon>
        <taxon>Magnoliopsida</taxon>
        <taxon>eudicotyledons</taxon>
        <taxon>Gunneridae</taxon>
        <taxon>Pentapetalae</taxon>
        <taxon>rosids</taxon>
        <taxon>malvids</taxon>
        <taxon>Brassicales</taxon>
        <taxon>Brassicaceae</taxon>
        <taxon>Camelineae</taxon>
        <taxon>Arabidopsis</taxon>
    </lineage>
</organism>